<feature type="transmembrane region" description="Helical" evidence="6">
    <location>
        <begin position="24"/>
        <end position="48"/>
    </location>
</feature>
<feature type="domain" description="Major facilitator superfamily (MFS) profile" evidence="7">
    <location>
        <begin position="26"/>
        <end position="479"/>
    </location>
</feature>
<dbReference type="Gene3D" id="1.20.1720.10">
    <property type="entry name" value="Multidrug resistance protein D"/>
    <property type="match status" value="1"/>
</dbReference>
<keyword evidence="2" id="KW-0813">Transport</keyword>
<evidence type="ECO:0000256" key="1">
    <source>
        <dbReference type="ARBA" id="ARBA00004127"/>
    </source>
</evidence>
<dbReference type="Gene3D" id="1.20.1250.20">
    <property type="entry name" value="MFS general substrate transporter like domains"/>
    <property type="match status" value="1"/>
</dbReference>
<dbReference type="InterPro" id="IPR011701">
    <property type="entry name" value="MFS"/>
</dbReference>
<feature type="transmembrane region" description="Helical" evidence="6">
    <location>
        <begin position="60"/>
        <end position="79"/>
    </location>
</feature>
<dbReference type="InterPro" id="IPR020846">
    <property type="entry name" value="MFS_dom"/>
</dbReference>
<evidence type="ECO:0000256" key="2">
    <source>
        <dbReference type="ARBA" id="ARBA00022448"/>
    </source>
</evidence>
<feature type="transmembrane region" description="Helical" evidence="6">
    <location>
        <begin position="177"/>
        <end position="199"/>
    </location>
</feature>
<organism evidence="8 9">
    <name type="scientific">Pseudovibrio ascidiaceicola</name>
    <dbReference type="NCBI Taxonomy" id="285279"/>
    <lineage>
        <taxon>Bacteria</taxon>
        <taxon>Pseudomonadati</taxon>
        <taxon>Pseudomonadota</taxon>
        <taxon>Alphaproteobacteria</taxon>
        <taxon>Hyphomicrobiales</taxon>
        <taxon>Stappiaceae</taxon>
        <taxon>Pseudovibrio</taxon>
    </lineage>
</organism>
<feature type="transmembrane region" description="Helical" evidence="6">
    <location>
        <begin position="149"/>
        <end position="171"/>
    </location>
</feature>
<dbReference type="Proteomes" id="UP000199598">
    <property type="component" value="Unassembled WGS sequence"/>
</dbReference>
<evidence type="ECO:0000313" key="9">
    <source>
        <dbReference type="Proteomes" id="UP000199598"/>
    </source>
</evidence>
<dbReference type="Pfam" id="PF07690">
    <property type="entry name" value="MFS_1"/>
    <property type="match status" value="1"/>
</dbReference>
<dbReference type="PANTHER" id="PTHR23501:SF191">
    <property type="entry name" value="VACUOLAR BASIC AMINO ACID TRANSPORTER 4"/>
    <property type="match status" value="1"/>
</dbReference>
<reference evidence="8 9" key="1">
    <citation type="submission" date="2016-10" db="EMBL/GenBank/DDBJ databases">
        <authorList>
            <person name="Varghese N."/>
            <person name="Submissions S."/>
        </authorList>
    </citation>
    <scope>NUCLEOTIDE SEQUENCE [LARGE SCALE GENOMIC DNA]</scope>
    <source>
        <strain evidence="8 9">DSM 16392</strain>
    </source>
</reference>
<evidence type="ECO:0000313" key="8">
    <source>
        <dbReference type="EMBL" id="SFK22943.1"/>
    </source>
</evidence>
<feature type="transmembrane region" description="Helical" evidence="6">
    <location>
        <begin position="115"/>
        <end position="137"/>
    </location>
</feature>
<feature type="transmembrane region" description="Helical" evidence="6">
    <location>
        <begin position="373"/>
        <end position="392"/>
    </location>
</feature>
<feature type="transmembrane region" description="Helical" evidence="6">
    <location>
        <begin position="347"/>
        <end position="367"/>
    </location>
</feature>
<feature type="transmembrane region" description="Helical" evidence="6">
    <location>
        <begin position="241"/>
        <end position="259"/>
    </location>
</feature>
<feature type="transmembrane region" description="Helical" evidence="6">
    <location>
        <begin position="413"/>
        <end position="436"/>
    </location>
</feature>
<dbReference type="InterPro" id="IPR036259">
    <property type="entry name" value="MFS_trans_sf"/>
</dbReference>
<evidence type="ECO:0000256" key="3">
    <source>
        <dbReference type="ARBA" id="ARBA00022692"/>
    </source>
</evidence>
<feature type="transmembrane region" description="Helical" evidence="6">
    <location>
        <begin position="316"/>
        <end position="335"/>
    </location>
</feature>
<evidence type="ECO:0000256" key="4">
    <source>
        <dbReference type="ARBA" id="ARBA00022989"/>
    </source>
</evidence>
<dbReference type="EMBL" id="FOSK01000003">
    <property type="protein sequence ID" value="SFK22943.1"/>
    <property type="molecule type" value="Genomic_DNA"/>
</dbReference>
<accession>A0A1I3XTY5</accession>
<dbReference type="PRINTS" id="PR01036">
    <property type="entry name" value="TCRTETB"/>
</dbReference>
<comment type="subcellular location">
    <subcellularLocation>
        <location evidence="1">Endomembrane system</location>
        <topology evidence="1">Multi-pass membrane protein</topology>
    </subcellularLocation>
</comment>
<dbReference type="PANTHER" id="PTHR23501">
    <property type="entry name" value="MAJOR FACILITATOR SUPERFAMILY"/>
    <property type="match status" value="1"/>
</dbReference>
<feature type="transmembrane region" description="Helical" evidence="6">
    <location>
        <begin position="91"/>
        <end position="109"/>
    </location>
</feature>
<feature type="transmembrane region" description="Helical" evidence="6">
    <location>
        <begin position="456"/>
        <end position="473"/>
    </location>
</feature>
<sequence length="479" mass="50257">MTISSAAQAAPLSPFKKLTMDGRWLASLIMILGVGSASMNNFLSSAIMPDIIRDLGGQQRAFWVLSLFQIGSILAGTVTGSLKARIGARPLFIAAALSFLAGSFVGGAANSLEHLLLGRMLQGLGEGMIVSLCYTLISDLYPENAVSSVFALLSGVWAVSAGIGPLTAGILTESWSWRAVFYANLPLSLMLLVLAITVIPSTTRDKSTSTQSSDKMSMFPRLGLLAVAVLLIAYVGELRSLPHITGALVVGLLLLLLAVKWDKQSATPFIPRSAFKFTGILGLGMWVTLLLSIASAARVVYGAAMGQVLWGLSVTQASYAMAITAFTWTAAAWIVARVQTPHAQTSLIRLGTLNIIAGTLLTVVSLYTMSLWIFLLSSVFNGAGFGMSSQFLKKAIIYAETDDERDRASGFIGPLQAAGMAIGAALAGLLAGLSGFSVPGAQDLITLENASQSGPILFLIMAGIAGIAALLAFKMPRMV</sequence>
<protein>
    <submittedName>
        <fullName evidence="8">Predicted arabinose efflux permease, MFS family</fullName>
    </submittedName>
</protein>
<gene>
    <name evidence="8" type="ORF">SAMN04488518_103149</name>
</gene>
<keyword evidence="4 6" id="KW-1133">Transmembrane helix</keyword>
<feature type="transmembrane region" description="Helical" evidence="6">
    <location>
        <begin position="219"/>
        <end position="235"/>
    </location>
</feature>
<keyword evidence="5 6" id="KW-0472">Membrane</keyword>
<feature type="transmembrane region" description="Helical" evidence="6">
    <location>
        <begin position="280"/>
        <end position="304"/>
    </location>
</feature>
<evidence type="ECO:0000256" key="6">
    <source>
        <dbReference type="SAM" id="Phobius"/>
    </source>
</evidence>
<dbReference type="PROSITE" id="PS50850">
    <property type="entry name" value="MFS"/>
    <property type="match status" value="1"/>
</dbReference>
<dbReference type="SUPFAM" id="SSF103473">
    <property type="entry name" value="MFS general substrate transporter"/>
    <property type="match status" value="1"/>
</dbReference>
<comment type="caution">
    <text evidence="8">The sequence shown here is derived from an EMBL/GenBank/DDBJ whole genome shotgun (WGS) entry which is preliminary data.</text>
</comment>
<evidence type="ECO:0000259" key="7">
    <source>
        <dbReference type="PROSITE" id="PS50850"/>
    </source>
</evidence>
<dbReference type="RefSeq" id="WP_208860171.1">
    <property type="nucleotide sequence ID" value="NZ_FOSK01000003.1"/>
</dbReference>
<keyword evidence="9" id="KW-1185">Reference proteome</keyword>
<proteinExistence type="predicted"/>
<keyword evidence="3 6" id="KW-0812">Transmembrane</keyword>
<name>A0A1I3XTY5_9HYPH</name>
<evidence type="ECO:0000256" key="5">
    <source>
        <dbReference type="ARBA" id="ARBA00023136"/>
    </source>
</evidence>